<dbReference type="Proteomes" id="UP000019438">
    <property type="component" value="Chromosome"/>
</dbReference>
<evidence type="ECO:0000313" key="1">
    <source>
        <dbReference type="EMBL" id="AHJ63406.1"/>
    </source>
</evidence>
<accession>A0AAN0REE8</accession>
<reference evidence="2" key="1">
    <citation type="submission" date="2012-06" db="EMBL/GenBank/DDBJ databases">
        <title>Genome analysis of multiple Granulibacter bethesdensis isolates demonstrates substantial genome diversity.</title>
        <authorList>
            <person name="Greenberg D.E."/>
            <person name="Porcella S.F."/>
            <person name="Zarember K."/>
            <person name="Zelazny A.M."/>
            <person name="Bruno D."/>
            <person name="Martens C."/>
            <person name="Barbian K.D."/>
            <person name="Jaske E."/>
            <person name="Holland S.M."/>
        </authorList>
    </citation>
    <scope>NUCLEOTIDE SEQUENCE [LARGE SCALE GENOMIC DNA]</scope>
    <source>
        <strain evidence="2">CGDNIH3</strain>
    </source>
</reference>
<organism evidence="1 2">
    <name type="scientific">Granulibacter bethesdensis</name>
    <dbReference type="NCBI Taxonomy" id="364410"/>
    <lineage>
        <taxon>Bacteria</taxon>
        <taxon>Pseudomonadati</taxon>
        <taxon>Pseudomonadota</taxon>
        <taxon>Alphaproteobacteria</taxon>
        <taxon>Acetobacterales</taxon>
        <taxon>Acetobacteraceae</taxon>
        <taxon>Granulibacter</taxon>
    </lineage>
</organism>
<sequence length="144" mass="14374">MSRAILHCRIPLSAICQTGTGLYAVSAAKNEISIIPQLAVQAHRISHHRLDLVNGRGRGQQAVGAAYSASVAAGKPITDSASRAAAMAAGVEYLQKQVAPAVLVSAGAKTDAALASAVEAGLGQLLTRDPSVTVGAAGTAAAAH</sequence>
<proteinExistence type="predicted"/>
<dbReference type="AlphaFoldDB" id="A0AAN0REE8"/>
<name>A0AAN0REE8_9PROT</name>
<dbReference type="KEGG" id="gbc:GbCGDNIH3_1523"/>
<protein>
    <submittedName>
        <fullName evidence="1">Uncharacterized protein</fullName>
    </submittedName>
</protein>
<dbReference type="EMBL" id="CP003181">
    <property type="protein sequence ID" value="AHJ63406.1"/>
    <property type="molecule type" value="Genomic_DNA"/>
</dbReference>
<evidence type="ECO:0000313" key="2">
    <source>
        <dbReference type="Proteomes" id="UP000019438"/>
    </source>
</evidence>
<gene>
    <name evidence="1" type="ORF">GbCGDNIH3_1523</name>
</gene>